<comment type="similarity">
    <text evidence="4">Belongs to the FlgH family.</text>
</comment>
<evidence type="ECO:0000256" key="1">
    <source>
        <dbReference type="ARBA" id="ARBA00002591"/>
    </source>
</evidence>
<evidence type="ECO:0000256" key="5">
    <source>
        <dbReference type="ARBA" id="ARBA00022729"/>
    </source>
</evidence>
<feature type="region of interest" description="Disordered" evidence="9">
    <location>
        <begin position="91"/>
        <end position="111"/>
    </location>
</feature>
<evidence type="ECO:0000256" key="9">
    <source>
        <dbReference type="SAM" id="MobiDB-lite"/>
    </source>
</evidence>
<sequence>MPTIERAKVKTMFIHARAYLLLTGLITGCASSPQNLVTAPVHIRPQYTPVALEDSPGSIYQPNKAMLLFEEPIASHVGDALKINIAENLSSSNNANTTTNRTSSISESGPGALSSMGGLLKEIFDYSGKASGSNSLKGIGQVSNTNQISGSLMVSVTDILPNGYMAIAGEKAVAASGNTTVLRFSGVVNKRDIKVGNVVSSTDVGDARIEQVVNGVASDVASRTDAQRFFAGLINFW</sequence>
<keyword evidence="10" id="KW-0966">Cell projection</keyword>
<dbReference type="PROSITE" id="PS51257">
    <property type="entry name" value="PROKAR_LIPOPROTEIN"/>
    <property type="match status" value="1"/>
</dbReference>
<evidence type="ECO:0000313" key="11">
    <source>
        <dbReference type="Proteomes" id="UP000274139"/>
    </source>
</evidence>
<comment type="function">
    <text evidence="1">Assembles around the rod to form the L-ring and probably protects the motor/basal body from shearing forces during rotation.</text>
</comment>
<reference evidence="10 11" key="1">
    <citation type="submission" date="2018-10" db="EMBL/GenBank/DDBJ databases">
        <title>Draft genome sequence of Aquitalea MWU14-2217 isolated from a wild cranberry bog in Provincetown, Massachusetts.</title>
        <authorList>
            <person name="Ebadzadsahrai G."/>
            <person name="Soby S."/>
        </authorList>
    </citation>
    <scope>NUCLEOTIDE SEQUENCE [LARGE SCALE GENOMIC DNA]</scope>
    <source>
        <strain evidence="10 11">MWU14-2217</strain>
    </source>
</reference>
<dbReference type="GO" id="GO:0003774">
    <property type="term" value="F:cytoskeletal motor activity"/>
    <property type="evidence" value="ECO:0007669"/>
    <property type="project" value="InterPro"/>
</dbReference>
<accession>A0A454JNI9</accession>
<evidence type="ECO:0000256" key="4">
    <source>
        <dbReference type="ARBA" id="ARBA00006929"/>
    </source>
</evidence>
<evidence type="ECO:0000256" key="2">
    <source>
        <dbReference type="ARBA" id="ARBA00004117"/>
    </source>
</evidence>
<keyword evidence="5" id="KW-0732">Signal</keyword>
<dbReference type="PANTHER" id="PTHR34933:SF1">
    <property type="entry name" value="FLAGELLAR L-RING PROTEIN"/>
    <property type="match status" value="1"/>
</dbReference>
<evidence type="ECO:0000256" key="6">
    <source>
        <dbReference type="ARBA" id="ARBA00023136"/>
    </source>
</evidence>
<evidence type="ECO:0000256" key="3">
    <source>
        <dbReference type="ARBA" id="ARBA00004442"/>
    </source>
</evidence>
<comment type="caution">
    <text evidence="10">The sequence shown here is derived from an EMBL/GenBank/DDBJ whole genome shotgun (WGS) entry which is preliminary data.</text>
</comment>
<dbReference type="Proteomes" id="UP000274139">
    <property type="component" value="Unassembled WGS sequence"/>
</dbReference>
<organism evidence="10 11">
    <name type="scientific">Aquitalea palustris</name>
    <dbReference type="NCBI Taxonomy" id="2480983"/>
    <lineage>
        <taxon>Bacteria</taxon>
        <taxon>Pseudomonadati</taxon>
        <taxon>Pseudomonadota</taxon>
        <taxon>Betaproteobacteria</taxon>
        <taxon>Neisseriales</taxon>
        <taxon>Chromobacteriaceae</taxon>
        <taxon>Aquitalea</taxon>
    </lineage>
</organism>
<dbReference type="AlphaFoldDB" id="A0A454JNI9"/>
<comment type="subcellular location">
    <subcellularLocation>
        <location evidence="2">Bacterial flagellum basal body</location>
    </subcellularLocation>
    <subcellularLocation>
        <location evidence="3">Cell outer membrane</location>
    </subcellularLocation>
</comment>
<gene>
    <name evidence="10" type="ORF">EAY64_01605</name>
</gene>
<proteinExistence type="inferred from homology"/>
<dbReference type="GO" id="GO:0009279">
    <property type="term" value="C:cell outer membrane"/>
    <property type="evidence" value="ECO:0007669"/>
    <property type="project" value="UniProtKB-SubCell"/>
</dbReference>
<feature type="compositionally biased region" description="Low complexity" evidence="9">
    <location>
        <begin position="91"/>
        <end position="108"/>
    </location>
</feature>
<dbReference type="InterPro" id="IPR000527">
    <property type="entry name" value="Flag_Lring"/>
</dbReference>
<dbReference type="GO" id="GO:0009427">
    <property type="term" value="C:bacterial-type flagellum basal body, distal rod, L ring"/>
    <property type="evidence" value="ECO:0007669"/>
    <property type="project" value="InterPro"/>
</dbReference>
<keyword evidence="10" id="KW-0969">Cilium</keyword>
<dbReference type="EMBL" id="RFAR01000004">
    <property type="protein sequence ID" value="RMD01801.1"/>
    <property type="molecule type" value="Genomic_DNA"/>
</dbReference>
<dbReference type="GO" id="GO:0071973">
    <property type="term" value="P:bacterial-type flagellum-dependent cell motility"/>
    <property type="evidence" value="ECO:0007669"/>
    <property type="project" value="InterPro"/>
</dbReference>
<evidence type="ECO:0000313" key="10">
    <source>
        <dbReference type="EMBL" id="RMD01801.1"/>
    </source>
</evidence>
<protein>
    <submittedName>
        <fullName evidence="10">Flagellar basal body L-ring protein FlgH</fullName>
    </submittedName>
</protein>
<keyword evidence="6" id="KW-0472">Membrane</keyword>
<keyword evidence="8" id="KW-0998">Cell outer membrane</keyword>
<keyword evidence="11" id="KW-1185">Reference proteome</keyword>
<dbReference type="PANTHER" id="PTHR34933">
    <property type="entry name" value="FLAGELLAR L-RING PROTEIN"/>
    <property type="match status" value="1"/>
</dbReference>
<dbReference type="Pfam" id="PF02107">
    <property type="entry name" value="FlgH"/>
    <property type="match status" value="1"/>
</dbReference>
<dbReference type="PRINTS" id="PR01008">
    <property type="entry name" value="FLGLRINGFLGH"/>
</dbReference>
<evidence type="ECO:0000256" key="8">
    <source>
        <dbReference type="ARBA" id="ARBA00023237"/>
    </source>
</evidence>
<keyword evidence="10" id="KW-0282">Flagellum</keyword>
<keyword evidence="7" id="KW-0975">Bacterial flagellum</keyword>
<evidence type="ECO:0000256" key="7">
    <source>
        <dbReference type="ARBA" id="ARBA00023143"/>
    </source>
</evidence>
<name>A0A454JNI9_9NEIS</name>